<gene>
    <name evidence="1" type="ORF">ACFQXB_14110</name>
</gene>
<dbReference type="RefSeq" id="WP_377405057.1">
    <property type="nucleotide sequence ID" value="NZ_JBHTFQ010000007.1"/>
</dbReference>
<dbReference type="InterPro" id="IPR018666">
    <property type="entry name" value="DUF2125"/>
</dbReference>
<organism evidence="1 2">
    <name type="scientific">Plastorhodobacter daqingensis</name>
    <dbReference type="NCBI Taxonomy" id="1387281"/>
    <lineage>
        <taxon>Bacteria</taxon>
        <taxon>Pseudomonadati</taxon>
        <taxon>Pseudomonadota</taxon>
        <taxon>Alphaproteobacteria</taxon>
        <taxon>Rhodobacterales</taxon>
        <taxon>Paracoccaceae</taxon>
        <taxon>Plastorhodobacter</taxon>
    </lineage>
</organism>
<reference evidence="2" key="1">
    <citation type="journal article" date="2019" name="Int. J. Syst. Evol. Microbiol.">
        <title>The Global Catalogue of Microorganisms (GCM) 10K type strain sequencing project: providing services to taxonomists for standard genome sequencing and annotation.</title>
        <authorList>
            <consortium name="The Broad Institute Genomics Platform"/>
            <consortium name="The Broad Institute Genome Sequencing Center for Infectious Disease"/>
            <person name="Wu L."/>
            <person name="Ma J."/>
        </authorList>
    </citation>
    <scope>NUCLEOTIDE SEQUENCE [LARGE SCALE GENOMIC DNA]</scope>
    <source>
        <strain evidence="2">CGMCC 1.12750</strain>
    </source>
</reference>
<evidence type="ECO:0000313" key="1">
    <source>
        <dbReference type="EMBL" id="MFC7705330.1"/>
    </source>
</evidence>
<dbReference type="EMBL" id="JBHTFQ010000007">
    <property type="protein sequence ID" value="MFC7705330.1"/>
    <property type="molecule type" value="Genomic_DNA"/>
</dbReference>
<protein>
    <submittedName>
        <fullName evidence="1">DUF2125 domain-containing protein</fullName>
    </submittedName>
</protein>
<name>A0ABW2UPR1_9RHOB</name>
<dbReference type="Pfam" id="PF09898">
    <property type="entry name" value="DUF2125"/>
    <property type="match status" value="1"/>
</dbReference>
<comment type="caution">
    <text evidence="1">The sequence shown here is derived from an EMBL/GenBank/DDBJ whole genome shotgun (WGS) entry which is preliminary data.</text>
</comment>
<keyword evidence="2" id="KW-1185">Reference proteome</keyword>
<evidence type="ECO:0000313" key="2">
    <source>
        <dbReference type="Proteomes" id="UP001596516"/>
    </source>
</evidence>
<proteinExistence type="predicted"/>
<sequence length="306" mass="33096">MRFILPIFAVLALVWGGYWFYGASRLEDEAVAWFAQASDRGQRATHEGVAVAGFPNRFDLTVTAPEIIDLHSQLGWRAPFIQVFALSYRPNHVIITWPNEQEVVLGAETLALSSARMQASAVFAGMGSRLDRATLVAEALQVVARDWALGLAEAQLSLRSMAARRNSYEFAFNAAEIGSDLLPDTGALVLDGTVALDPANRPQEIVLTNLTLRSGDGELRGEGRLEVAGDGTLTGRIDLRATEWQVFLTQAVELGLIRPEVAPTWENALGMLAQLSGTPDALSVPLAFNRGMMSLGPLPIGPAPRF</sequence>
<accession>A0ABW2UPR1</accession>
<dbReference type="Proteomes" id="UP001596516">
    <property type="component" value="Unassembled WGS sequence"/>
</dbReference>